<evidence type="ECO:0000313" key="3">
    <source>
        <dbReference type="Proteomes" id="UP000269721"/>
    </source>
</evidence>
<evidence type="ECO:0000256" key="1">
    <source>
        <dbReference type="SAM" id="MobiDB-lite"/>
    </source>
</evidence>
<feature type="compositionally biased region" description="Basic and acidic residues" evidence="1">
    <location>
        <begin position="57"/>
        <end position="72"/>
    </location>
</feature>
<dbReference type="Proteomes" id="UP000269721">
    <property type="component" value="Unassembled WGS sequence"/>
</dbReference>
<gene>
    <name evidence="2" type="ORF">BDK51DRAFT_43934</name>
</gene>
<sequence length="347" mass="38361">MSGSSGCLRLRCAASGAYSPTIAVLLREAEGAAGAQFVVDRSRDAPAGYRSAPFRPPAREKREPPGFRGDRTHNRKAGIPPHACPGLFHGPTYRRSRWSRASILGASGLLPKNICDLSPASGMHSVPYRSGEANARSDFAQARIPETPAPPRHPHRLKAPIRRWPRRPPRRMSNNLRSLSTSPAASPSTTPRSRSLNDTHLPVLGIAYLHQITRPAFASVICTRRSQLRHLGLALSGPARGPCSPRPELEGDQYSWLLRALSKRGPHEARFHLGERANDFGPRPWLHALDDRRLDGGWDEIERGWEQMRVFLDGLGVRQQEVPFGVGVVQRDFDQIMQHHVFGGTGL</sequence>
<feature type="compositionally biased region" description="Basic residues" evidence="1">
    <location>
        <begin position="152"/>
        <end position="170"/>
    </location>
</feature>
<reference evidence="3" key="1">
    <citation type="journal article" date="2018" name="Nat. Microbiol.">
        <title>Leveraging single-cell genomics to expand the fungal tree of life.</title>
        <authorList>
            <person name="Ahrendt S.R."/>
            <person name="Quandt C.A."/>
            <person name="Ciobanu D."/>
            <person name="Clum A."/>
            <person name="Salamov A."/>
            <person name="Andreopoulos B."/>
            <person name="Cheng J.F."/>
            <person name="Woyke T."/>
            <person name="Pelin A."/>
            <person name="Henrissat B."/>
            <person name="Reynolds N.K."/>
            <person name="Benny G.L."/>
            <person name="Smith M.E."/>
            <person name="James T.Y."/>
            <person name="Grigoriev I.V."/>
        </authorList>
    </citation>
    <scope>NUCLEOTIDE SEQUENCE [LARGE SCALE GENOMIC DNA]</scope>
</reference>
<protein>
    <submittedName>
        <fullName evidence="2">Uncharacterized protein</fullName>
    </submittedName>
</protein>
<dbReference type="EMBL" id="KZ995095">
    <property type="protein sequence ID" value="RKO91377.1"/>
    <property type="molecule type" value="Genomic_DNA"/>
</dbReference>
<evidence type="ECO:0000313" key="2">
    <source>
        <dbReference type="EMBL" id="RKO91377.1"/>
    </source>
</evidence>
<feature type="region of interest" description="Disordered" evidence="1">
    <location>
        <begin position="142"/>
        <end position="197"/>
    </location>
</feature>
<organism evidence="2 3">
    <name type="scientific">Blyttiomyces helicus</name>
    <dbReference type="NCBI Taxonomy" id="388810"/>
    <lineage>
        <taxon>Eukaryota</taxon>
        <taxon>Fungi</taxon>
        <taxon>Fungi incertae sedis</taxon>
        <taxon>Chytridiomycota</taxon>
        <taxon>Chytridiomycota incertae sedis</taxon>
        <taxon>Chytridiomycetes</taxon>
        <taxon>Chytridiomycetes incertae sedis</taxon>
        <taxon>Blyttiomyces</taxon>
    </lineage>
</organism>
<name>A0A4V1IRV5_9FUNG</name>
<keyword evidence="3" id="KW-1185">Reference proteome</keyword>
<feature type="compositionally biased region" description="Low complexity" evidence="1">
    <location>
        <begin position="176"/>
        <end position="196"/>
    </location>
</feature>
<proteinExistence type="predicted"/>
<dbReference type="AlphaFoldDB" id="A0A4V1IRV5"/>
<feature type="region of interest" description="Disordered" evidence="1">
    <location>
        <begin position="46"/>
        <end position="88"/>
    </location>
</feature>
<accession>A0A4V1IRV5</accession>